<dbReference type="AlphaFoldDB" id="A0ABD6BTD2"/>
<name>A0ABD6BTD2_9EURY</name>
<proteinExistence type="predicted"/>
<protein>
    <submittedName>
        <fullName evidence="6">PQQ-binding-like beta-propeller repeat protein</fullName>
    </submittedName>
</protein>
<dbReference type="InterPro" id="IPR002372">
    <property type="entry name" value="PQQ_rpt_dom"/>
</dbReference>
<dbReference type="EMBL" id="JBHUCZ010000009">
    <property type="protein sequence ID" value="MFD1568060.1"/>
    <property type="molecule type" value="Genomic_DNA"/>
</dbReference>
<dbReference type="SUPFAM" id="SSF69318">
    <property type="entry name" value="Integrin alpha N-terminal domain"/>
    <property type="match status" value="2"/>
</dbReference>
<evidence type="ECO:0000259" key="5">
    <source>
        <dbReference type="Pfam" id="PF13360"/>
    </source>
</evidence>
<keyword evidence="3" id="KW-1133">Transmembrane helix</keyword>
<keyword evidence="2" id="KW-0812">Transmembrane</keyword>
<comment type="caution">
    <text evidence="6">The sequence shown here is derived from an EMBL/GenBank/DDBJ whole genome shotgun (WGS) entry which is preliminary data.</text>
</comment>
<dbReference type="Pfam" id="PF13360">
    <property type="entry name" value="PQQ_2"/>
    <property type="match status" value="1"/>
</dbReference>
<sequence>MRPRTIGLLVAVLLVFAGVGAYGLTDGPAASGPGAAEPVELAERWISSLPEALESNHHSPAAVAIDGESYIAVPINSRQGTVCRMSVLDGDGEERWADTLSEADCNVHSISDPTIADYDRDGEPEILAATSAREFVAYSLDGRVELRRNLTSFGYSTPVVADLTGDETPETVVVDLLGGVSVFRPDGSRVWNRDVGDARVRQPRVEDFDADGDPELAVGKTGGSVVMLNGDGSTRWQRNLSDALTLRWIVPAQIDDDPAVELVAAGFSGNVYAIDGRTGETQWRRGFDARGTSVYAVGDGDDDGVPEAYVAARDGKVRSLNARNGSVEWTTTLTLEPVAPMPPPSLGDLNGDGSLELVAPSNTGSVSVLDPTTGELIDSYSREEKINTFVPLVDFDGDGDPEALVIYNDGRVAALDA</sequence>
<reference evidence="6 7" key="1">
    <citation type="journal article" date="2019" name="Int. J. Syst. Evol. Microbiol.">
        <title>The Global Catalogue of Microorganisms (GCM) 10K type strain sequencing project: providing services to taxonomists for standard genome sequencing and annotation.</title>
        <authorList>
            <consortium name="The Broad Institute Genomics Platform"/>
            <consortium name="The Broad Institute Genome Sequencing Center for Infectious Disease"/>
            <person name="Wu L."/>
            <person name="Ma J."/>
        </authorList>
    </citation>
    <scope>NUCLEOTIDE SEQUENCE [LARGE SCALE GENOMIC DNA]</scope>
    <source>
        <strain evidence="6 7">CGMCC 1.12859</strain>
    </source>
</reference>
<keyword evidence="4" id="KW-0472">Membrane</keyword>
<organism evidence="6 7">
    <name type="scientific">Halolamina litorea</name>
    <dbReference type="NCBI Taxonomy" id="1515593"/>
    <lineage>
        <taxon>Archaea</taxon>
        <taxon>Methanobacteriati</taxon>
        <taxon>Methanobacteriota</taxon>
        <taxon>Stenosarchaea group</taxon>
        <taxon>Halobacteria</taxon>
        <taxon>Halobacteriales</taxon>
        <taxon>Haloferacaceae</taxon>
    </lineage>
</organism>
<dbReference type="Proteomes" id="UP001597139">
    <property type="component" value="Unassembled WGS sequence"/>
</dbReference>
<dbReference type="Gene3D" id="2.130.10.10">
    <property type="entry name" value="YVTN repeat-like/Quinoprotein amine dehydrogenase"/>
    <property type="match status" value="1"/>
</dbReference>
<evidence type="ECO:0000256" key="3">
    <source>
        <dbReference type="ARBA" id="ARBA00022989"/>
    </source>
</evidence>
<gene>
    <name evidence="6" type="ORF">ACFSAU_11195</name>
</gene>
<feature type="domain" description="Pyrrolo-quinoline quinone repeat" evidence="5">
    <location>
        <begin position="89"/>
        <end position="292"/>
    </location>
</feature>
<evidence type="ECO:0000313" key="6">
    <source>
        <dbReference type="EMBL" id="MFD1568060.1"/>
    </source>
</evidence>
<dbReference type="PANTHER" id="PTHR21419">
    <property type="match status" value="1"/>
</dbReference>
<comment type="subcellular location">
    <subcellularLocation>
        <location evidence="1">Membrane</location>
        <topology evidence="1">Single-pass membrane protein</topology>
    </subcellularLocation>
</comment>
<evidence type="ECO:0000256" key="2">
    <source>
        <dbReference type="ARBA" id="ARBA00022692"/>
    </source>
</evidence>
<dbReference type="RefSeq" id="WP_267646767.1">
    <property type="nucleotide sequence ID" value="NZ_JANHGR010000001.1"/>
</dbReference>
<accession>A0ABD6BTD2</accession>
<dbReference type="InterPro" id="IPR015943">
    <property type="entry name" value="WD40/YVTN_repeat-like_dom_sf"/>
</dbReference>
<dbReference type="InterPro" id="IPR028994">
    <property type="entry name" value="Integrin_alpha_N"/>
</dbReference>
<evidence type="ECO:0000256" key="1">
    <source>
        <dbReference type="ARBA" id="ARBA00004167"/>
    </source>
</evidence>
<keyword evidence="7" id="KW-1185">Reference proteome</keyword>
<dbReference type="GO" id="GO:0016020">
    <property type="term" value="C:membrane"/>
    <property type="evidence" value="ECO:0007669"/>
    <property type="project" value="UniProtKB-SubCell"/>
</dbReference>
<evidence type="ECO:0000256" key="4">
    <source>
        <dbReference type="ARBA" id="ARBA00023136"/>
    </source>
</evidence>
<dbReference type="PANTHER" id="PTHR21419:SF30">
    <property type="entry name" value="IG-LIKE DOMAIN-CONTAINING PROTEIN"/>
    <property type="match status" value="1"/>
</dbReference>
<evidence type="ECO:0000313" key="7">
    <source>
        <dbReference type="Proteomes" id="UP001597139"/>
    </source>
</evidence>
<dbReference type="InterPro" id="IPR045232">
    <property type="entry name" value="FAM234"/>
</dbReference>